<evidence type="ECO:0000256" key="1">
    <source>
        <dbReference type="ARBA" id="ARBA00004123"/>
    </source>
</evidence>
<dbReference type="Gene3D" id="2.40.50.140">
    <property type="entry name" value="Nucleic acid-binding proteins"/>
    <property type="match status" value="1"/>
</dbReference>
<dbReference type="GO" id="GO:0006289">
    <property type="term" value="P:nucleotide-excision repair"/>
    <property type="evidence" value="ECO:0007669"/>
    <property type="project" value="TreeGrafter"/>
</dbReference>
<dbReference type="GO" id="GO:0005662">
    <property type="term" value="C:DNA replication factor A complex"/>
    <property type="evidence" value="ECO:0007669"/>
    <property type="project" value="TreeGrafter"/>
</dbReference>
<evidence type="ECO:0000313" key="4">
    <source>
        <dbReference type="EnsemblMetazoa" id="XP_016984416.1"/>
    </source>
</evidence>
<dbReference type="PANTHER" id="PTHR15114">
    <property type="entry name" value="REPLICATION PROTEIN A3"/>
    <property type="match status" value="1"/>
</dbReference>
<dbReference type="GeneID" id="108048348"/>
<evidence type="ECO:0000256" key="3">
    <source>
        <dbReference type="ARBA" id="ARBA00023242"/>
    </source>
</evidence>
<accession>A0A6P4FFW8</accession>
<dbReference type="CDD" id="cd04479">
    <property type="entry name" value="RPA3"/>
    <property type="match status" value="1"/>
</dbReference>
<dbReference type="AlphaFoldDB" id="A0A6P4FFW8"/>
<dbReference type="GO" id="GO:0006284">
    <property type="term" value="P:base-excision repair"/>
    <property type="evidence" value="ECO:0007669"/>
    <property type="project" value="TreeGrafter"/>
</dbReference>
<proteinExistence type="inferred from homology"/>
<dbReference type="EnsemblMetazoa" id="XM_017128927.2">
    <property type="protein sequence ID" value="XP_016984416.1"/>
    <property type="gene ID" value="LOC108048348"/>
</dbReference>
<reference evidence="4" key="3">
    <citation type="submission" date="2025-05" db="UniProtKB">
        <authorList>
            <consortium name="EnsemblMetazoa"/>
        </authorList>
    </citation>
    <scope>IDENTIFICATION</scope>
</reference>
<dbReference type="InterPro" id="IPR012340">
    <property type="entry name" value="NA-bd_OB-fold"/>
</dbReference>
<dbReference type="SUPFAM" id="SSF50249">
    <property type="entry name" value="Nucleic acid-binding proteins"/>
    <property type="match status" value="1"/>
</dbReference>
<dbReference type="GO" id="GO:0035861">
    <property type="term" value="C:site of double-strand break"/>
    <property type="evidence" value="ECO:0007669"/>
    <property type="project" value="TreeGrafter"/>
</dbReference>
<evidence type="ECO:0000256" key="2">
    <source>
        <dbReference type="ARBA" id="ARBA00009761"/>
    </source>
</evidence>
<evidence type="ECO:0000313" key="6">
    <source>
        <dbReference type="RefSeq" id="XP_016984416.1"/>
    </source>
</evidence>
<reference evidence="6" key="2">
    <citation type="submission" date="2025-04" db="UniProtKB">
        <authorList>
            <consortium name="RefSeq"/>
        </authorList>
    </citation>
    <scope>IDENTIFICATION</scope>
</reference>
<dbReference type="GO" id="GO:0003697">
    <property type="term" value="F:single-stranded DNA binding"/>
    <property type="evidence" value="ECO:0007669"/>
    <property type="project" value="TreeGrafter"/>
</dbReference>
<keyword evidence="3" id="KW-0539">Nucleus</keyword>
<dbReference type="GO" id="GO:0006260">
    <property type="term" value="P:DNA replication"/>
    <property type="evidence" value="ECO:0007669"/>
    <property type="project" value="InterPro"/>
</dbReference>
<dbReference type="Pfam" id="PF08661">
    <property type="entry name" value="Rep_fac-A_3"/>
    <property type="match status" value="1"/>
</dbReference>
<dbReference type="PANTHER" id="PTHR15114:SF1">
    <property type="entry name" value="REPLICATION PROTEIN A 14 KDA SUBUNIT"/>
    <property type="match status" value="1"/>
</dbReference>
<keyword evidence="5" id="KW-1185">Reference proteome</keyword>
<organism evidence="6">
    <name type="scientific">Drosophila rhopaloa</name>
    <name type="common">Fruit fly</name>
    <dbReference type="NCBI Taxonomy" id="1041015"/>
    <lineage>
        <taxon>Eukaryota</taxon>
        <taxon>Metazoa</taxon>
        <taxon>Ecdysozoa</taxon>
        <taxon>Arthropoda</taxon>
        <taxon>Hexapoda</taxon>
        <taxon>Insecta</taxon>
        <taxon>Pterygota</taxon>
        <taxon>Neoptera</taxon>
        <taxon>Endopterygota</taxon>
        <taxon>Diptera</taxon>
        <taxon>Brachycera</taxon>
        <taxon>Muscomorpha</taxon>
        <taxon>Ephydroidea</taxon>
        <taxon>Drosophilidae</taxon>
        <taxon>Drosophila</taxon>
        <taxon>Sophophora</taxon>
    </lineage>
</organism>
<dbReference type="InterPro" id="IPR013970">
    <property type="entry name" value="Rfa2"/>
</dbReference>
<protein>
    <submittedName>
        <fullName evidence="6">Uncharacterized protein LOC108048348</fullName>
    </submittedName>
</protein>
<dbReference type="CTD" id="6119"/>
<dbReference type="GO" id="GO:0003684">
    <property type="term" value="F:damaged DNA binding"/>
    <property type="evidence" value="ECO:0007669"/>
    <property type="project" value="TreeGrafter"/>
</dbReference>
<dbReference type="OrthoDB" id="188186at2759"/>
<comment type="subcellular location">
    <subcellularLocation>
        <location evidence="1">Nucleus</location>
    </subcellularLocation>
</comment>
<comment type="similarity">
    <text evidence="2">Belongs to the replication factor A protein 3 family.</text>
</comment>
<dbReference type="Proteomes" id="UP001652680">
    <property type="component" value="Unassembled WGS sequence"/>
</dbReference>
<dbReference type="GO" id="GO:0000724">
    <property type="term" value="P:double-strand break repair via homologous recombination"/>
    <property type="evidence" value="ECO:0007669"/>
    <property type="project" value="TreeGrafter"/>
</dbReference>
<sequence length="113" mass="12185">MMEAFDPRSIINGGMLKQFSGQTVSIMVRVESVAGSTLLASSTDNHKLKINLPGELCATDGAWVEVIGVPHGADTIRAKEVIEFGGEKIDFDKDGYNGLSHLINNVKAFYRSG</sequence>
<evidence type="ECO:0000313" key="5">
    <source>
        <dbReference type="Proteomes" id="UP001652680"/>
    </source>
</evidence>
<dbReference type="GO" id="GO:0006298">
    <property type="term" value="P:mismatch repair"/>
    <property type="evidence" value="ECO:0007669"/>
    <property type="project" value="TreeGrafter"/>
</dbReference>
<gene>
    <name evidence="6" type="primary">LOC108048348</name>
    <name evidence="4" type="synonym">108048348</name>
</gene>
<name>A0A6P4FFW8_DRORH</name>
<reference evidence="5" key="1">
    <citation type="journal article" date="2021" name="Elife">
        <title>Highly contiguous assemblies of 101 drosophilid genomes.</title>
        <authorList>
            <person name="Kim B.Y."/>
            <person name="Wang J.R."/>
            <person name="Miller D.E."/>
            <person name="Barmina O."/>
            <person name="Delaney E."/>
            <person name="Thompson A."/>
            <person name="Comeault A.A."/>
            <person name="Peede D."/>
            <person name="D'Agostino E.R."/>
            <person name="Pelaez J."/>
            <person name="Aguilar J.M."/>
            <person name="Haji D."/>
            <person name="Matsunaga T."/>
            <person name="Armstrong E.E."/>
            <person name="Zych M."/>
            <person name="Ogawa Y."/>
            <person name="Stamenkovic-Radak M."/>
            <person name="Jelic M."/>
            <person name="Veselinovic M.S."/>
            <person name="Tanaskovic M."/>
            <person name="Eric P."/>
            <person name="Gao J.J."/>
            <person name="Katoh T.K."/>
            <person name="Toda M.J."/>
            <person name="Watabe H."/>
            <person name="Watada M."/>
            <person name="Davis J.S."/>
            <person name="Moyle L.C."/>
            <person name="Manoli G."/>
            <person name="Bertolini E."/>
            <person name="Kostal V."/>
            <person name="Hawley R.S."/>
            <person name="Takahashi A."/>
            <person name="Jones C.D."/>
            <person name="Price D.K."/>
            <person name="Whiteman N."/>
            <person name="Kopp A."/>
            <person name="Matute D.R."/>
            <person name="Petrov D.A."/>
        </authorList>
    </citation>
    <scope>NUCLEOTIDE SEQUENCE [LARGE SCALE GENOMIC DNA]</scope>
</reference>
<dbReference type="RefSeq" id="XP_016984416.1">
    <property type="nucleotide sequence ID" value="XM_017128927.1"/>
</dbReference>